<accession>A0A7C4ZGH7</accession>
<proteinExistence type="predicted"/>
<sequence>MYKPTVTADLFALEWTIDASGNAEDFVARGKRPGVTLHDGDALSGLDLTLTSLPATHDLSVQFGIPATLTTYSLTATAKISPAGVPAWGSLTATTHPANPEAVFRAPGDPNFRMTLTGKFKDADGNDSVVWATTPATSTSAVATVPEPPILSEPADGATGVTPATGFAWNGPDDVIYMLHFANPSFEVRVFTAAKQTHLPDLSAFGTSYPGDADFEAQVECYRFDGLYGSDLDLFTSSSLVPFGLAMVSARVGMPLTESGLQMAGKKYTYTTAP</sequence>
<protein>
    <submittedName>
        <fullName evidence="1">Uncharacterized protein</fullName>
    </submittedName>
</protein>
<organism evidence="1">
    <name type="scientific">Oceanithermus profundus</name>
    <dbReference type="NCBI Taxonomy" id="187137"/>
    <lineage>
        <taxon>Bacteria</taxon>
        <taxon>Thermotogati</taxon>
        <taxon>Deinococcota</taxon>
        <taxon>Deinococci</taxon>
        <taxon>Thermales</taxon>
        <taxon>Thermaceae</taxon>
        <taxon>Oceanithermus</taxon>
    </lineage>
</organism>
<reference evidence="1" key="1">
    <citation type="journal article" date="2020" name="mSystems">
        <title>Genome- and Community-Level Interaction Insights into Carbon Utilization and Element Cycling Functions of Hydrothermarchaeota in Hydrothermal Sediment.</title>
        <authorList>
            <person name="Zhou Z."/>
            <person name="Liu Y."/>
            <person name="Xu W."/>
            <person name="Pan J."/>
            <person name="Luo Z.H."/>
            <person name="Li M."/>
        </authorList>
    </citation>
    <scope>NUCLEOTIDE SEQUENCE [LARGE SCALE GENOMIC DNA]</scope>
    <source>
        <strain evidence="1">HyVt-570</strain>
    </source>
</reference>
<dbReference type="AlphaFoldDB" id="A0A7C4ZGH7"/>
<comment type="caution">
    <text evidence="1">The sequence shown here is derived from an EMBL/GenBank/DDBJ whole genome shotgun (WGS) entry which is preliminary data.</text>
</comment>
<gene>
    <name evidence="1" type="ORF">ENK37_01305</name>
</gene>
<name>A0A7C4ZGH7_9DEIN</name>
<dbReference type="EMBL" id="DRPZ01000035">
    <property type="protein sequence ID" value="HGY08681.1"/>
    <property type="molecule type" value="Genomic_DNA"/>
</dbReference>
<dbReference type="Proteomes" id="UP000885759">
    <property type="component" value="Unassembled WGS sequence"/>
</dbReference>
<evidence type="ECO:0000313" key="1">
    <source>
        <dbReference type="EMBL" id="HGY08681.1"/>
    </source>
</evidence>